<reference evidence="3 4" key="1">
    <citation type="journal article" name="Front. Microbiol.">
        <title>Sugar Metabolism of the First Thermophilic Planctomycete Thermogutta terrifontis: Comparative Genomic and Transcriptomic Approaches.</title>
        <authorList>
            <person name="Elcheninov A.G."/>
            <person name="Menzel P."/>
            <person name="Gudbergsdottir S.R."/>
            <person name="Slesarev A.I."/>
            <person name="Kadnikov V.V."/>
            <person name="Krogh A."/>
            <person name="Bonch-Osmolovskaya E.A."/>
            <person name="Peng X."/>
            <person name="Kublanov I.V."/>
        </authorList>
    </citation>
    <scope>NUCLEOTIDE SEQUENCE [LARGE SCALE GENOMIC DNA]</scope>
    <source>
        <strain evidence="3 4">R1</strain>
    </source>
</reference>
<name>A0A286RFD6_9BACT</name>
<dbReference type="PROSITE" id="PS51197">
    <property type="entry name" value="HTH_RRF2_2"/>
    <property type="match status" value="1"/>
</dbReference>
<gene>
    <name evidence="3" type="ORF">THTE_2068</name>
</gene>
<sequence>MLALSQTTGYAVLALGCLSRTPDSYVLAKDIARCTGIPWAYLSKVLHTLEKHGIVESRRGYRGGFKLRRPAEQVTLEDIAAVLERQWPPRCLLGFQDCQGERNCPFHDFWQREREVIREKLRSTTLADLTASSPVIGQVHLEWCDCATLQSPRRSRQRKTSGSTRERRKSDGSYSP</sequence>
<dbReference type="Pfam" id="PF02082">
    <property type="entry name" value="Rrf2"/>
    <property type="match status" value="1"/>
</dbReference>
<dbReference type="PANTHER" id="PTHR33221:SF5">
    <property type="entry name" value="HTH-TYPE TRANSCRIPTIONAL REGULATOR ISCR"/>
    <property type="match status" value="1"/>
</dbReference>
<dbReference type="InterPro" id="IPR000944">
    <property type="entry name" value="Tscrpt_reg_Rrf2"/>
</dbReference>
<dbReference type="AlphaFoldDB" id="A0A286RFD6"/>
<dbReference type="PROSITE" id="PS01332">
    <property type="entry name" value="HTH_RRF2_1"/>
    <property type="match status" value="1"/>
</dbReference>
<dbReference type="InterPro" id="IPR036390">
    <property type="entry name" value="WH_DNA-bd_sf"/>
</dbReference>
<dbReference type="InterPro" id="IPR030489">
    <property type="entry name" value="TR_Rrf2-type_CS"/>
</dbReference>
<dbReference type="RefSeq" id="WP_095414926.1">
    <property type="nucleotide sequence ID" value="NZ_CP018477.1"/>
</dbReference>
<dbReference type="Proteomes" id="UP000215086">
    <property type="component" value="Chromosome"/>
</dbReference>
<dbReference type="NCBIfam" id="TIGR00738">
    <property type="entry name" value="rrf2_super"/>
    <property type="match status" value="1"/>
</dbReference>
<evidence type="ECO:0000313" key="4">
    <source>
        <dbReference type="Proteomes" id="UP000215086"/>
    </source>
</evidence>
<accession>A0A286RFD6</accession>
<dbReference type="PANTHER" id="PTHR33221">
    <property type="entry name" value="WINGED HELIX-TURN-HELIX TRANSCRIPTIONAL REGULATOR, RRF2 FAMILY"/>
    <property type="match status" value="1"/>
</dbReference>
<protein>
    <submittedName>
        <fullName evidence="3">Iron-sulfur cluster regulator IscR</fullName>
    </submittedName>
</protein>
<dbReference type="GO" id="GO:0003677">
    <property type="term" value="F:DNA binding"/>
    <property type="evidence" value="ECO:0007669"/>
    <property type="project" value="UniProtKB-KW"/>
</dbReference>
<feature type="compositionally biased region" description="Basic and acidic residues" evidence="2">
    <location>
        <begin position="164"/>
        <end position="176"/>
    </location>
</feature>
<dbReference type="EMBL" id="CP018477">
    <property type="protein sequence ID" value="ASV74670.1"/>
    <property type="molecule type" value="Genomic_DNA"/>
</dbReference>
<dbReference type="GO" id="GO:0005829">
    <property type="term" value="C:cytosol"/>
    <property type="evidence" value="ECO:0007669"/>
    <property type="project" value="TreeGrafter"/>
</dbReference>
<dbReference type="InterPro" id="IPR036388">
    <property type="entry name" value="WH-like_DNA-bd_sf"/>
</dbReference>
<dbReference type="SUPFAM" id="SSF46785">
    <property type="entry name" value="Winged helix' DNA-binding domain"/>
    <property type="match status" value="1"/>
</dbReference>
<dbReference type="GO" id="GO:0003700">
    <property type="term" value="F:DNA-binding transcription factor activity"/>
    <property type="evidence" value="ECO:0007669"/>
    <property type="project" value="TreeGrafter"/>
</dbReference>
<proteinExistence type="predicted"/>
<feature type="region of interest" description="Disordered" evidence="2">
    <location>
        <begin position="154"/>
        <end position="176"/>
    </location>
</feature>
<dbReference type="Gene3D" id="1.10.10.10">
    <property type="entry name" value="Winged helix-like DNA-binding domain superfamily/Winged helix DNA-binding domain"/>
    <property type="match status" value="1"/>
</dbReference>
<evidence type="ECO:0000256" key="1">
    <source>
        <dbReference type="ARBA" id="ARBA00023125"/>
    </source>
</evidence>
<keyword evidence="4" id="KW-1185">Reference proteome</keyword>
<dbReference type="OrthoDB" id="270199at2"/>
<keyword evidence="1" id="KW-0238">DNA-binding</keyword>
<evidence type="ECO:0000313" key="3">
    <source>
        <dbReference type="EMBL" id="ASV74670.1"/>
    </source>
</evidence>
<organism evidence="3 4">
    <name type="scientific">Thermogutta terrifontis</name>
    <dbReference type="NCBI Taxonomy" id="1331910"/>
    <lineage>
        <taxon>Bacteria</taxon>
        <taxon>Pseudomonadati</taxon>
        <taxon>Planctomycetota</taxon>
        <taxon>Planctomycetia</taxon>
        <taxon>Pirellulales</taxon>
        <taxon>Thermoguttaceae</taxon>
        <taxon>Thermogutta</taxon>
    </lineage>
</organism>
<evidence type="ECO:0000256" key="2">
    <source>
        <dbReference type="SAM" id="MobiDB-lite"/>
    </source>
</evidence>
<dbReference type="KEGG" id="ttf:THTE_2068"/>